<feature type="domain" description="ParB-like N-terminal" evidence="1">
    <location>
        <begin position="18"/>
        <end position="114"/>
    </location>
</feature>
<dbReference type="InterPro" id="IPR003115">
    <property type="entry name" value="ParB_N"/>
</dbReference>
<protein>
    <recommendedName>
        <fullName evidence="1">ParB-like N-terminal domain-containing protein</fullName>
    </recommendedName>
</protein>
<reference evidence="3" key="1">
    <citation type="submission" date="2019-05" db="EMBL/GenBank/DDBJ databases">
        <title>Complete genome sequencing of Absiella argi strain JCM 30884.</title>
        <authorList>
            <person name="Sakamoto M."/>
            <person name="Murakami T."/>
            <person name="Mori H."/>
        </authorList>
    </citation>
    <scope>NUCLEOTIDE SEQUENCE [LARGE SCALE GENOMIC DNA]</scope>
    <source>
        <strain evidence="3">JCM 30884</strain>
    </source>
</reference>
<accession>A0A6N4TFA2</accession>
<dbReference type="SUPFAM" id="SSF110849">
    <property type="entry name" value="ParB/Sulfiredoxin"/>
    <property type="match status" value="1"/>
</dbReference>
<organism evidence="2 3">
    <name type="scientific">Amedibacterium intestinale</name>
    <dbReference type="NCBI Taxonomy" id="2583452"/>
    <lineage>
        <taxon>Bacteria</taxon>
        <taxon>Bacillati</taxon>
        <taxon>Bacillota</taxon>
        <taxon>Erysipelotrichia</taxon>
        <taxon>Erysipelotrichales</taxon>
        <taxon>Erysipelotrichaceae</taxon>
        <taxon>Amedibacterium</taxon>
    </lineage>
</organism>
<dbReference type="Gene3D" id="1.10.10.2830">
    <property type="match status" value="1"/>
</dbReference>
<name>A0A6N4TFA2_9FIRM</name>
<dbReference type="Proteomes" id="UP000464754">
    <property type="component" value="Chromosome"/>
</dbReference>
<keyword evidence="3" id="KW-1185">Reference proteome</keyword>
<dbReference type="GO" id="GO:0005694">
    <property type="term" value="C:chromosome"/>
    <property type="evidence" value="ECO:0007669"/>
    <property type="project" value="TreeGrafter"/>
</dbReference>
<proteinExistence type="predicted"/>
<dbReference type="Pfam" id="PF02195">
    <property type="entry name" value="ParB_N"/>
    <property type="match status" value="1"/>
</dbReference>
<dbReference type="PANTHER" id="PTHR33375:SF1">
    <property type="entry name" value="CHROMOSOME-PARTITIONING PROTEIN PARB-RELATED"/>
    <property type="match status" value="1"/>
</dbReference>
<dbReference type="InterPro" id="IPR050336">
    <property type="entry name" value="Chromosome_partition/occlusion"/>
</dbReference>
<dbReference type="Gene3D" id="3.90.1530.30">
    <property type="match status" value="1"/>
</dbReference>
<dbReference type="PANTHER" id="PTHR33375">
    <property type="entry name" value="CHROMOSOME-PARTITIONING PROTEIN PARB-RELATED"/>
    <property type="match status" value="1"/>
</dbReference>
<evidence type="ECO:0000313" key="3">
    <source>
        <dbReference type="Proteomes" id="UP000464754"/>
    </source>
</evidence>
<dbReference type="GO" id="GO:0007059">
    <property type="term" value="P:chromosome segregation"/>
    <property type="evidence" value="ECO:0007669"/>
    <property type="project" value="TreeGrafter"/>
</dbReference>
<sequence>MGANILKQFQMKDEQEIEMIPVDKIVFNKHNYFSMDEGRVEALCDEILAHGFKSAIEVREISDDMYELIAGETRTRALLKAYDRTKDQKYLTVPAYVSNMSDDEAHERLIIDELLKRNHTSYEKMRAVEELQDLYRKRKKEERIPGRIQWMIAESLSMKKSQVGTYQKVSSKASDAVKEKLRREEISVESAALLADLPQEKQDEFIADSKNYRKQDIEDFKNSQIVVEDVSEKQLKFDETGVFVEEEISDVPLQKRHIGDIVKDLYETLEELEVKINMIEFKDELKLLQEIKKECDTLSNMLGIC</sequence>
<dbReference type="EMBL" id="AP019695">
    <property type="protein sequence ID" value="BBK21429.1"/>
    <property type="molecule type" value="Genomic_DNA"/>
</dbReference>
<dbReference type="AlphaFoldDB" id="A0A6N4TFA2"/>
<dbReference type="InterPro" id="IPR036086">
    <property type="entry name" value="ParB/Sulfiredoxin_sf"/>
</dbReference>
<dbReference type="KEGG" id="aarg:Aargi30884_03320"/>
<evidence type="ECO:0000313" key="2">
    <source>
        <dbReference type="EMBL" id="BBK21429.1"/>
    </source>
</evidence>
<dbReference type="RefSeq" id="WP_163051349.1">
    <property type="nucleotide sequence ID" value="NZ_AP019695.1"/>
</dbReference>
<evidence type="ECO:0000259" key="1">
    <source>
        <dbReference type="SMART" id="SM00470"/>
    </source>
</evidence>
<gene>
    <name evidence="2" type="ORF">Aargi30884_03320</name>
</gene>
<dbReference type="SMART" id="SM00470">
    <property type="entry name" value="ParB"/>
    <property type="match status" value="1"/>
</dbReference>